<gene>
    <name evidence="2" type="ORF">GALL_522830</name>
</gene>
<feature type="compositionally biased region" description="Gly residues" evidence="1">
    <location>
        <begin position="226"/>
        <end position="236"/>
    </location>
</feature>
<comment type="caution">
    <text evidence="2">The sequence shown here is derived from an EMBL/GenBank/DDBJ whole genome shotgun (WGS) entry which is preliminary data.</text>
</comment>
<name>A0A1J5P3N2_9ZZZZ</name>
<evidence type="ECO:0000256" key="1">
    <source>
        <dbReference type="SAM" id="MobiDB-lite"/>
    </source>
</evidence>
<reference evidence="2" key="1">
    <citation type="submission" date="2016-10" db="EMBL/GenBank/DDBJ databases">
        <title>Sequence of Gallionella enrichment culture.</title>
        <authorList>
            <person name="Poehlein A."/>
            <person name="Muehling M."/>
            <person name="Daniel R."/>
        </authorList>
    </citation>
    <scope>NUCLEOTIDE SEQUENCE</scope>
</reference>
<proteinExistence type="predicted"/>
<accession>A0A1J5P3N2</accession>
<protein>
    <submittedName>
        <fullName evidence="2">Uncharacterized protein</fullName>
    </submittedName>
</protein>
<evidence type="ECO:0000313" key="2">
    <source>
        <dbReference type="EMBL" id="OIQ66153.1"/>
    </source>
</evidence>
<dbReference type="AlphaFoldDB" id="A0A1J5P3N2"/>
<organism evidence="2">
    <name type="scientific">mine drainage metagenome</name>
    <dbReference type="NCBI Taxonomy" id="410659"/>
    <lineage>
        <taxon>unclassified sequences</taxon>
        <taxon>metagenomes</taxon>
        <taxon>ecological metagenomes</taxon>
    </lineage>
</organism>
<feature type="region of interest" description="Disordered" evidence="1">
    <location>
        <begin position="92"/>
        <end position="116"/>
    </location>
</feature>
<feature type="region of interest" description="Disordered" evidence="1">
    <location>
        <begin position="193"/>
        <end position="281"/>
    </location>
</feature>
<sequence length="281" mass="27958">MGLSEVVVGQVLPEEDGHGVHAVLEEVEAVGLAVAGEDIHAREALHGLGVVVGALVVLGRHDQHGGLALQDAGLEFVHGVVAEGHVARRAEAQDGDGMDQGFGQDHGEGAHAGSGEAKAAPIHTMLFAQPGGGEAQIAGDLVEADRFGGGGEIAGDFHFGSVLLRAGAVSAQINGQGADAASVERLGQGRPAGTVGAELVGEDHHGNFPLRGGQGQGAFDDKPIGGRQGHLGGNGVGDPASGLDRRGQGQDGKGSQQGRAHGDLGKVCPTLARGARPAGAV</sequence>
<dbReference type="EMBL" id="MLJW01006801">
    <property type="protein sequence ID" value="OIQ66153.1"/>
    <property type="molecule type" value="Genomic_DNA"/>
</dbReference>